<dbReference type="AlphaFoldDB" id="F8ICZ1"/>
<dbReference type="PATRIC" id="fig|1048834.4.peg.2956"/>
<evidence type="ECO:0000256" key="1">
    <source>
        <dbReference type="SAM" id="MobiDB-lite"/>
    </source>
</evidence>
<reference evidence="2 3" key="1">
    <citation type="journal article" date="2011" name="J. Bacteriol.">
        <title>Complete Genome Sequence of Alicyclobacillus acidocaldarius Strain Tc-4-1.</title>
        <authorList>
            <person name="Chen Y."/>
            <person name="He Y."/>
            <person name="Zhang B."/>
            <person name="Yang J."/>
            <person name="Li W."/>
            <person name="Dong Z."/>
            <person name="Hu S."/>
        </authorList>
    </citation>
    <scope>NUCLEOTIDE SEQUENCE [LARGE SCALE GENOMIC DNA]</scope>
    <source>
        <strain evidence="2 3">Tc-4-1</strain>
    </source>
</reference>
<name>F8ICZ1_ALIAT</name>
<dbReference type="STRING" id="1048834.TC41_3112"/>
<accession>F8ICZ1</accession>
<reference evidence="3" key="2">
    <citation type="submission" date="2011-06" db="EMBL/GenBank/DDBJ databases">
        <title>The complete genome sequence of Alicyclobacillus acidocaldarius sp. Tc-4-1.</title>
        <authorList>
            <person name="Chen Y."/>
            <person name="He Y."/>
            <person name="Dong Z."/>
            <person name="Hu S."/>
        </authorList>
    </citation>
    <scope>NUCLEOTIDE SEQUENCE [LARGE SCALE GENOMIC DNA]</scope>
    <source>
        <strain evidence="3">Tc-4-1</strain>
    </source>
</reference>
<gene>
    <name evidence="2" type="ordered locus">TC41_3112</name>
</gene>
<organism evidence="2 3">
    <name type="scientific">Alicyclobacillus acidocaldarius (strain Tc-4-1)</name>
    <name type="common">Bacillus acidocaldarius</name>
    <dbReference type="NCBI Taxonomy" id="1048834"/>
    <lineage>
        <taxon>Bacteria</taxon>
        <taxon>Bacillati</taxon>
        <taxon>Bacillota</taxon>
        <taxon>Bacilli</taxon>
        <taxon>Bacillales</taxon>
        <taxon>Alicyclobacillaceae</taxon>
        <taxon>Alicyclobacillus</taxon>
    </lineage>
</organism>
<evidence type="ECO:0000313" key="2">
    <source>
        <dbReference type="EMBL" id="AEJ44996.1"/>
    </source>
</evidence>
<dbReference type="KEGG" id="aad:TC41_3112"/>
<protein>
    <submittedName>
        <fullName evidence="2">Uncharacterized protein</fullName>
    </submittedName>
</protein>
<feature type="region of interest" description="Disordered" evidence="1">
    <location>
        <begin position="20"/>
        <end position="39"/>
    </location>
</feature>
<dbReference type="EMBL" id="CP002902">
    <property type="protein sequence ID" value="AEJ44996.1"/>
    <property type="molecule type" value="Genomic_DNA"/>
</dbReference>
<sequence>MAKLRRQFEQSATSLLKPLSSADAAASAGYNGGVNREER</sequence>
<dbReference type="Proteomes" id="UP000000292">
    <property type="component" value="Chromosome"/>
</dbReference>
<proteinExistence type="predicted"/>
<dbReference type="HOGENOM" id="CLU_3303633_0_0_9"/>
<evidence type="ECO:0000313" key="3">
    <source>
        <dbReference type="Proteomes" id="UP000000292"/>
    </source>
</evidence>